<dbReference type="Proteomes" id="UP000694390">
    <property type="component" value="Chromosome 7"/>
</dbReference>
<dbReference type="PROSITE" id="PS50174">
    <property type="entry name" value="G_PATCH"/>
    <property type="match status" value="1"/>
</dbReference>
<reference evidence="7" key="3">
    <citation type="submission" date="2025-09" db="UniProtKB">
        <authorList>
            <consortium name="Ensembl"/>
        </authorList>
    </citation>
    <scope>IDENTIFICATION</scope>
</reference>
<dbReference type="InterPro" id="IPR012677">
    <property type="entry name" value="Nucleotide-bd_a/b_plait_sf"/>
</dbReference>
<dbReference type="PANTHER" id="PTHR13948:SF22">
    <property type="entry name" value="RNA-BINDING PROTEIN 6"/>
    <property type="match status" value="1"/>
</dbReference>
<dbReference type="Pfam" id="PF23217">
    <property type="entry name" value="DUF7066"/>
    <property type="match status" value="1"/>
</dbReference>
<keyword evidence="3" id="KW-0539">Nucleus</keyword>
<evidence type="ECO:0000256" key="2">
    <source>
        <dbReference type="ARBA" id="ARBA00022884"/>
    </source>
</evidence>
<keyword evidence="8" id="KW-1185">Reference proteome</keyword>
<dbReference type="InterPro" id="IPR035979">
    <property type="entry name" value="RBD_domain_sf"/>
</dbReference>
<name>A0A8C4WIB1_9SAUR</name>
<reference evidence="7" key="1">
    <citation type="submission" date="2019-06" db="EMBL/GenBank/DDBJ databases">
        <title>G10K-VGP Goodes thornscrub tortoise genome, primary haplotype.</title>
        <authorList>
            <person name="Murphy B."/>
            <person name="Edwards T."/>
            <person name="Rhie A."/>
            <person name="Koren S."/>
            <person name="Phillippy A."/>
            <person name="Fedrigo O."/>
            <person name="Haase B."/>
            <person name="Mountcastle J."/>
            <person name="Lewin H."/>
            <person name="Damas J."/>
            <person name="Howe K."/>
            <person name="Formenti G."/>
            <person name="Myers G."/>
            <person name="Durbin R."/>
            <person name="Jarvis E.D."/>
        </authorList>
    </citation>
    <scope>NUCLEOTIDE SEQUENCE [LARGE SCALE GENOMIC DNA]</scope>
</reference>
<dbReference type="Ensembl" id="ENSGEVT00005016962.1">
    <property type="protein sequence ID" value="ENSGEVP00005016151.1"/>
    <property type="gene ID" value="ENSGEVG00005011471.1"/>
</dbReference>
<proteinExistence type="predicted"/>
<sequence length="431" mass="49514">MLKRIPRFTPPEVIVGLLAPFVRLSTSSVSIIKKRASQRSDNYGFVELDSHAEAVQLVKVLQNLDPPICIDGHTMIVNLATGKRRGMRDRRGAESQRHSRAQSPSDVSTFIYDPDTGNYYDPIAGLYYDPKTQVSGWAGEYTPTSSQPLFGHSHFDFQEHCRFNSRSWMFQNEFVEEKPPVEDVFKKPLPPSAKKEESSAPPKVVNPLIGLLGEYGGDSDNEEEEEEEVQLQRPQPPHPPAQRKEQPRKADRDEDKLTDWNKLACLLCRRQFPNKEVLIKHQQLSNLHKQNLEIHRKIKQSEQELAYLERREQEGKIKDKGNDRRERFQRLDSPERKRLKEAWDSESDHNPASKARIDSNNKGSRMLQAMSWKEGSGVGRQQQGMMSPVEAEGQKKGAGLVTQGKPNKRQSNETYRDAVRRVMFARYKELE</sequence>
<dbReference type="InterPro" id="IPR055494">
    <property type="entry name" value="DUF7066"/>
</dbReference>
<dbReference type="SUPFAM" id="SSF54928">
    <property type="entry name" value="RNA-binding domain, RBD"/>
    <property type="match status" value="1"/>
</dbReference>
<gene>
    <name evidence="7" type="primary">RBM6</name>
</gene>
<accession>A0A8C4WIB1</accession>
<feature type="compositionally biased region" description="Acidic residues" evidence="5">
    <location>
        <begin position="217"/>
        <end position="229"/>
    </location>
</feature>
<reference evidence="7" key="2">
    <citation type="submission" date="2025-08" db="UniProtKB">
        <authorList>
            <consortium name="Ensembl"/>
        </authorList>
    </citation>
    <scope>IDENTIFICATION</scope>
</reference>
<dbReference type="PANTHER" id="PTHR13948">
    <property type="entry name" value="RNA-BINDING PROTEIN"/>
    <property type="match status" value="1"/>
</dbReference>
<feature type="coiled-coil region" evidence="4">
    <location>
        <begin position="284"/>
        <end position="311"/>
    </location>
</feature>
<evidence type="ECO:0000313" key="8">
    <source>
        <dbReference type="Proteomes" id="UP000694390"/>
    </source>
</evidence>
<dbReference type="InterPro" id="IPR041591">
    <property type="entry name" value="OCRE"/>
</dbReference>
<feature type="region of interest" description="Disordered" evidence="5">
    <location>
        <begin position="316"/>
        <end position="415"/>
    </location>
</feature>
<dbReference type="OrthoDB" id="29221at2759"/>
<organism evidence="7 8">
    <name type="scientific">Gopherus evgoodei</name>
    <name type="common">Goodes thornscrub tortoise</name>
    <dbReference type="NCBI Taxonomy" id="1825980"/>
    <lineage>
        <taxon>Eukaryota</taxon>
        <taxon>Metazoa</taxon>
        <taxon>Chordata</taxon>
        <taxon>Craniata</taxon>
        <taxon>Vertebrata</taxon>
        <taxon>Euteleostomi</taxon>
        <taxon>Archelosauria</taxon>
        <taxon>Testudinata</taxon>
        <taxon>Testudines</taxon>
        <taxon>Cryptodira</taxon>
        <taxon>Durocryptodira</taxon>
        <taxon>Testudinoidea</taxon>
        <taxon>Testudinidae</taxon>
        <taxon>Gopherus</taxon>
    </lineage>
</organism>
<dbReference type="GO" id="GO:0000398">
    <property type="term" value="P:mRNA splicing, via spliceosome"/>
    <property type="evidence" value="ECO:0007669"/>
    <property type="project" value="TreeGrafter"/>
</dbReference>
<feature type="compositionally biased region" description="Basic and acidic residues" evidence="5">
    <location>
        <begin position="242"/>
        <end position="255"/>
    </location>
</feature>
<dbReference type="GeneTree" id="ENSGT00940000157976"/>
<dbReference type="Gene3D" id="3.30.70.330">
    <property type="match status" value="1"/>
</dbReference>
<feature type="domain" description="G-patch" evidence="6">
    <location>
        <begin position="359"/>
        <end position="405"/>
    </location>
</feature>
<dbReference type="SMART" id="SM00443">
    <property type="entry name" value="G_patch"/>
    <property type="match status" value="1"/>
</dbReference>
<feature type="compositionally biased region" description="Basic and acidic residues" evidence="5">
    <location>
        <begin position="316"/>
        <end position="359"/>
    </location>
</feature>
<feature type="region of interest" description="Disordered" evidence="5">
    <location>
        <begin position="183"/>
        <end position="255"/>
    </location>
</feature>
<dbReference type="Pfam" id="PF17780">
    <property type="entry name" value="OCRE"/>
    <property type="match status" value="1"/>
</dbReference>
<dbReference type="GO" id="GO:0003723">
    <property type="term" value="F:RNA binding"/>
    <property type="evidence" value="ECO:0007669"/>
    <property type="project" value="UniProtKB-KW"/>
</dbReference>
<feature type="region of interest" description="Disordered" evidence="5">
    <location>
        <begin position="84"/>
        <end position="108"/>
    </location>
</feature>
<keyword evidence="2" id="KW-0694">RNA-binding</keyword>
<evidence type="ECO:0000256" key="1">
    <source>
        <dbReference type="ARBA" id="ARBA00004123"/>
    </source>
</evidence>
<protein>
    <recommendedName>
        <fullName evidence="6">G-patch domain-containing protein</fullName>
    </recommendedName>
</protein>
<evidence type="ECO:0000256" key="4">
    <source>
        <dbReference type="SAM" id="Coils"/>
    </source>
</evidence>
<keyword evidence="4" id="KW-0175">Coiled coil</keyword>
<dbReference type="AlphaFoldDB" id="A0A8C4WIB1"/>
<dbReference type="Pfam" id="PF01585">
    <property type="entry name" value="G-patch"/>
    <property type="match status" value="1"/>
</dbReference>
<evidence type="ECO:0000259" key="6">
    <source>
        <dbReference type="PROSITE" id="PS50174"/>
    </source>
</evidence>
<evidence type="ECO:0000256" key="3">
    <source>
        <dbReference type="ARBA" id="ARBA00023242"/>
    </source>
</evidence>
<evidence type="ECO:0000256" key="5">
    <source>
        <dbReference type="SAM" id="MobiDB-lite"/>
    </source>
</evidence>
<comment type="subcellular location">
    <subcellularLocation>
        <location evidence="1">Nucleus</location>
    </subcellularLocation>
</comment>
<evidence type="ECO:0000313" key="7">
    <source>
        <dbReference type="Ensembl" id="ENSGEVP00005016151.1"/>
    </source>
</evidence>
<dbReference type="InterPro" id="IPR000467">
    <property type="entry name" value="G_patch_dom"/>
</dbReference>
<dbReference type="GO" id="GO:0005634">
    <property type="term" value="C:nucleus"/>
    <property type="evidence" value="ECO:0007669"/>
    <property type="project" value="UniProtKB-SubCell"/>
</dbReference>